<feature type="transmembrane region" description="Helical" evidence="1">
    <location>
        <begin position="169"/>
        <end position="191"/>
    </location>
</feature>
<feature type="transmembrane region" description="Helical" evidence="1">
    <location>
        <begin position="6"/>
        <end position="25"/>
    </location>
</feature>
<proteinExistence type="predicted"/>
<dbReference type="EMBL" id="JH711578">
    <property type="protein sequence ID" value="EIW81458.1"/>
    <property type="molecule type" value="Genomic_DNA"/>
</dbReference>
<feature type="transmembrane region" description="Helical" evidence="1">
    <location>
        <begin position="212"/>
        <end position="232"/>
    </location>
</feature>
<accession>A0A5M3MQH5</accession>
<dbReference type="RefSeq" id="XP_007768794.1">
    <property type="nucleotide sequence ID" value="XM_007770604.1"/>
</dbReference>
<organism evidence="2 3">
    <name type="scientific">Coniophora puteana (strain RWD-64-598)</name>
    <name type="common">Brown rot fungus</name>
    <dbReference type="NCBI Taxonomy" id="741705"/>
    <lineage>
        <taxon>Eukaryota</taxon>
        <taxon>Fungi</taxon>
        <taxon>Dikarya</taxon>
        <taxon>Basidiomycota</taxon>
        <taxon>Agaricomycotina</taxon>
        <taxon>Agaricomycetes</taxon>
        <taxon>Agaricomycetidae</taxon>
        <taxon>Boletales</taxon>
        <taxon>Coniophorineae</taxon>
        <taxon>Coniophoraceae</taxon>
        <taxon>Coniophora</taxon>
    </lineage>
</organism>
<protein>
    <submittedName>
        <fullName evidence="2">Uncharacterized protein</fullName>
    </submittedName>
</protein>
<keyword evidence="1" id="KW-0472">Membrane</keyword>
<name>A0A5M3MQH5_CONPW</name>
<sequence length="297" mass="32667">MASQELQLEISTYVGNALLSFLYGVHLCIQKPSRGWVLFYIAYGGILLLMITIYVATIQVFGLLLWIIDRGTPGGPPIWLHNNKSSWLGVLASATTTVSNMMGDGLMLRRCFIILQGERYYLVLPALLYAGTFEHTRDTLNIVSSIATVIEDAGPSSNDWATTLMPWDIAWIVCTASFNGIVTALICYHIIKTNRAANASASVALLQRHTGVVSMMVEGTIPFTVLGIAFVISEACESVSQICISRVWTCFCVLSQQFIIMRIAMGLAWSKTTEAELSVNVATKLGDLNKLELRMLE</sequence>
<feature type="transmembrane region" description="Helical" evidence="1">
    <location>
        <begin position="37"/>
        <end position="67"/>
    </location>
</feature>
<reference evidence="3" key="1">
    <citation type="journal article" date="2012" name="Science">
        <title>The Paleozoic origin of enzymatic lignin decomposition reconstructed from 31 fungal genomes.</title>
        <authorList>
            <person name="Floudas D."/>
            <person name="Binder M."/>
            <person name="Riley R."/>
            <person name="Barry K."/>
            <person name="Blanchette R.A."/>
            <person name="Henrissat B."/>
            <person name="Martinez A.T."/>
            <person name="Otillar R."/>
            <person name="Spatafora J.W."/>
            <person name="Yadav J.S."/>
            <person name="Aerts A."/>
            <person name="Benoit I."/>
            <person name="Boyd A."/>
            <person name="Carlson A."/>
            <person name="Copeland A."/>
            <person name="Coutinho P.M."/>
            <person name="de Vries R.P."/>
            <person name="Ferreira P."/>
            <person name="Findley K."/>
            <person name="Foster B."/>
            <person name="Gaskell J."/>
            <person name="Glotzer D."/>
            <person name="Gorecki P."/>
            <person name="Heitman J."/>
            <person name="Hesse C."/>
            <person name="Hori C."/>
            <person name="Igarashi K."/>
            <person name="Jurgens J.A."/>
            <person name="Kallen N."/>
            <person name="Kersten P."/>
            <person name="Kohler A."/>
            <person name="Kuees U."/>
            <person name="Kumar T.K.A."/>
            <person name="Kuo A."/>
            <person name="LaButti K."/>
            <person name="Larrondo L.F."/>
            <person name="Lindquist E."/>
            <person name="Ling A."/>
            <person name="Lombard V."/>
            <person name="Lucas S."/>
            <person name="Lundell T."/>
            <person name="Martin R."/>
            <person name="McLaughlin D.J."/>
            <person name="Morgenstern I."/>
            <person name="Morin E."/>
            <person name="Murat C."/>
            <person name="Nagy L.G."/>
            <person name="Nolan M."/>
            <person name="Ohm R.A."/>
            <person name="Patyshakuliyeva A."/>
            <person name="Rokas A."/>
            <person name="Ruiz-Duenas F.J."/>
            <person name="Sabat G."/>
            <person name="Salamov A."/>
            <person name="Samejima M."/>
            <person name="Schmutz J."/>
            <person name="Slot J.C."/>
            <person name="St John F."/>
            <person name="Stenlid J."/>
            <person name="Sun H."/>
            <person name="Sun S."/>
            <person name="Syed K."/>
            <person name="Tsang A."/>
            <person name="Wiebenga A."/>
            <person name="Young D."/>
            <person name="Pisabarro A."/>
            <person name="Eastwood D.C."/>
            <person name="Martin F."/>
            <person name="Cullen D."/>
            <person name="Grigoriev I.V."/>
            <person name="Hibbett D.S."/>
        </authorList>
    </citation>
    <scope>NUCLEOTIDE SEQUENCE [LARGE SCALE GENOMIC DNA]</scope>
    <source>
        <strain evidence="3">RWD-64-598 SS2</strain>
    </source>
</reference>
<gene>
    <name evidence="2" type="ORF">CONPUDRAFT_144222</name>
</gene>
<keyword evidence="1" id="KW-0812">Transmembrane</keyword>
<dbReference type="Proteomes" id="UP000053558">
    <property type="component" value="Unassembled WGS sequence"/>
</dbReference>
<comment type="caution">
    <text evidence="2">The sequence shown here is derived from an EMBL/GenBank/DDBJ whole genome shotgun (WGS) entry which is preliminary data.</text>
</comment>
<dbReference type="AlphaFoldDB" id="A0A5M3MQH5"/>
<dbReference type="OMA" id="QMWIVHA"/>
<keyword evidence="3" id="KW-1185">Reference proteome</keyword>
<keyword evidence="1" id="KW-1133">Transmembrane helix</keyword>
<dbReference type="OrthoDB" id="2796825at2759"/>
<dbReference type="GeneID" id="19201914"/>
<dbReference type="KEGG" id="cput:CONPUDRAFT_144222"/>
<evidence type="ECO:0000256" key="1">
    <source>
        <dbReference type="SAM" id="Phobius"/>
    </source>
</evidence>
<evidence type="ECO:0000313" key="2">
    <source>
        <dbReference type="EMBL" id="EIW81458.1"/>
    </source>
</evidence>
<evidence type="ECO:0000313" key="3">
    <source>
        <dbReference type="Proteomes" id="UP000053558"/>
    </source>
</evidence>